<dbReference type="GO" id="GO:0016787">
    <property type="term" value="F:hydrolase activity"/>
    <property type="evidence" value="ECO:0007669"/>
    <property type="project" value="UniProtKB-KW"/>
</dbReference>
<evidence type="ECO:0000256" key="1">
    <source>
        <dbReference type="PROSITE-ProRule" id="PRU00169"/>
    </source>
</evidence>
<dbReference type="AlphaFoldDB" id="A0A7R6SVY5"/>
<evidence type="ECO:0000256" key="2">
    <source>
        <dbReference type="SAM" id="Coils"/>
    </source>
</evidence>
<keyword evidence="6" id="KW-1185">Reference proteome</keyword>
<dbReference type="InterPro" id="IPR052020">
    <property type="entry name" value="Cyclic_di-GMP/3'3'-cGAMP_PDE"/>
</dbReference>
<dbReference type="Pfam" id="PF00072">
    <property type="entry name" value="Response_reg"/>
    <property type="match status" value="1"/>
</dbReference>
<feature type="coiled-coil region" evidence="2">
    <location>
        <begin position="131"/>
        <end position="169"/>
    </location>
</feature>
<dbReference type="PANTHER" id="PTHR45228:SF8">
    <property type="entry name" value="TWO-COMPONENT RESPONSE REGULATOR-RELATED"/>
    <property type="match status" value="1"/>
</dbReference>
<dbReference type="GO" id="GO:0000160">
    <property type="term" value="P:phosphorelay signal transduction system"/>
    <property type="evidence" value="ECO:0007669"/>
    <property type="project" value="InterPro"/>
</dbReference>
<dbReference type="InterPro" id="IPR011006">
    <property type="entry name" value="CheY-like_superfamily"/>
</dbReference>
<accession>A0A7R6SVY5</accession>
<name>A0A7R6SVY5_9GAMM</name>
<dbReference type="InterPro" id="IPR037522">
    <property type="entry name" value="HD_GYP_dom"/>
</dbReference>
<reference evidence="5 6" key="1">
    <citation type="journal article" date="2008" name="Int. J. Syst. Evol. Microbiol.">
        <title>Neptunomonas japonica sp. nov., an Osedax japonicus symbiont-like bacterium isolated from sediment adjacent to sperm whale carcasses off Kagoshima, Japan.</title>
        <authorList>
            <person name="Miyazaki M."/>
            <person name="Nogi Y."/>
            <person name="Fujiwara Y."/>
            <person name="Kawato M."/>
            <person name="Kubokawa K."/>
            <person name="Horikoshi K."/>
        </authorList>
    </citation>
    <scope>NUCLEOTIDE SEQUENCE [LARGE SCALE GENOMIC DNA]</scope>
    <source>
        <strain evidence="5 6">JAMM 1380</strain>
    </source>
</reference>
<dbReference type="PANTHER" id="PTHR45228">
    <property type="entry name" value="CYCLIC DI-GMP PHOSPHODIESTERASE TM_0186-RELATED"/>
    <property type="match status" value="1"/>
</dbReference>
<dbReference type="KEGG" id="njp:NEJAP_1970"/>
<dbReference type="SMART" id="SM00448">
    <property type="entry name" value="REC"/>
    <property type="match status" value="1"/>
</dbReference>
<evidence type="ECO:0000259" key="3">
    <source>
        <dbReference type="PROSITE" id="PS50110"/>
    </source>
</evidence>
<dbReference type="EMBL" id="AP014546">
    <property type="protein sequence ID" value="BBB29920.1"/>
    <property type="molecule type" value="Genomic_DNA"/>
</dbReference>
<dbReference type="Gene3D" id="1.10.3210.10">
    <property type="entry name" value="Hypothetical protein af1432"/>
    <property type="match status" value="1"/>
</dbReference>
<proteinExistence type="predicted"/>
<evidence type="ECO:0000259" key="4">
    <source>
        <dbReference type="PROSITE" id="PS51832"/>
    </source>
</evidence>
<dbReference type="RefSeq" id="WP_201347146.1">
    <property type="nucleotide sequence ID" value="NZ_AP014546.1"/>
</dbReference>
<dbReference type="Pfam" id="PF13487">
    <property type="entry name" value="HD_5"/>
    <property type="match status" value="1"/>
</dbReference>
<keyword evidence="2" id="KW-0175">Coiled coil</keyword>
<dbReference type="Proteomes" id="UP000595332">
    <property type="component" value="Chromosome"/>
</dbReference>
<dbReference type="Gene3D" id="3.40.50.2300">
    <property type="match status" value="1"/>
</dbReference>
<feature type="modified residue" description="4-aspartylphosphate" evidence="1">
    <location>
        <position position="56"/>
    </location>
</feature>
<keyword evidence="1" id="KW-0597">Phosphoprotein</keyword>
<dbReference type="PROSITE" id="PS50110">
    <property type="entry name" value="RESPONSE_REGULATORY"/>
    <property type="match status" value="1"/>
</dbReference>
<evidence type="ECO:0000313" key="5">
    <source>
        <dbReference type="EMBL" id="BBB29920.1"/>
    </source>
</evidence>
<dbReference type="InterPro" id="IPR001789">
    <property type="entry name" value="Sig_transdc_resp-reg_receiver"/>
</dbReference>
<keyword evidence="5" id="KW-0378">Hydrolase</keyword>
<evidence type="ECO:0000313" key="6">
    <source>
        <dbReference type="Proteomes" id="UP000595332"/>
    </source>
</evidence>
<feature type="domain" description="Response regulatory" evidence="3">
    <location>
        <begin position="7"/>
        <end position="122"/>
    </location>
</feature>
<sequence>MEYKDNSVLLVDDEQAVLNALKRLLRPLRCTVRSTTSPIEALEMLKQQPVDIVISDMRMPEMEGGCFLAKVSENHPEIERVVMSGYSDTQSTIDAINKGKISRFMLKPWDDDQVKKVVSDSFELTAMKFENKRLQAETAQKNAELAKLNESLEAKVQERTQQLKLTNDQLKGSYRSVVRMFSTLTARRMGVKVSSLNLQLNQLLVGIAKYSGIEGADLKQLYYAWQLRNIGKLSFTDELLKVPYLQMAPAQQREFQRHPLLAQAACMMVKPLYASGKVILQYKEYLDGSGYPNGISADQIDMSAQIICVMNDYVELTTGLYDERQYSTDEAIAYLQTKAPERYNQDIVATLQKLIQLLAKKGESISDSCIQSADLKLGMKLSRDLISESGILLLSVEQALDQTAIERIREMEFNLNEAFSIYVSTN</sequence>
<dbReference type="PROSITE" id="PS51832">
    <property type="entry name" value="HD_GYP"/>
    <property type="match status" value="1"/>
</dbReference>
<protein>
    <submittedName>
        <fullName evidence="5">Phosphohydrolase</fullName>
    </submittedName>
</protein>
<gene>
    <name evidence="5" type="ORF">NEJAP_1970</name>
</gene>
<feature type="domain" description="HD-GYP" evidence="4">
    <location>
        <begin position="149"/>
        <end position="367"/>
    </location>
</feature>
<organism evidence="5 6">
    <name type="scientific">Neptunomonas japonica JAMM 1380</name>
    <dbReference type="NCBI Taxonomy" id="1441457"/>
    <lineage>
        <taxon>Bacteria</taxon>
        <taxon>Pseudomonadati</taxon>
        <taxon>Pseudomonadota</taxon>
        <taxon>Gammaproteobacteria</taxon>
        <taxon>Oceanospirillales</taxon>
        <taxon>Oceanospirillaceae</taxon>
        <taxon>Neptunomonas</taxon>
    </lineage>
</organism>
<dbReference type="CDD" id="cd17569">
    <property type="entry name" value="REC_HupR-like"/>
    <property type="match status" value="1"/>
</dbReference>
<dbReference type="SUPFAM" id="SSF52172">
    <property type="entry name" value="CheY-like"/>
    <property type="match status" value="1"/>
</dbReference>